<name>A0A563U1Z0_9SPHI</name>
<accession>A0A563U1Z0</accession>
<sequence length="317" mass="37052">MEKNSKLGVGKLLYKYIFAPTLGIRYQISHFGIAGSIRYAIGEKALKNAVTHLLPISTEAKVDQITFCFLTGKNYWHQTLLCVQSLHKQLSVKFNVAVYSDGSLSEAHVNVMRRAIPDASFILQTDVDERLTHTLPYEQYPTLNYLRNWHPFFKRMIDIHCAPGWKIHMDSDMIFFHNPVELRDAFENKKAIYMADLLTDSYFVDELQTLLYKYNIQCAPNVNGGIIAYNSDLVDYEDLEQKAKLLIDDYKNTGPARIEQTLMSYLLFKQEATALDPDRYKVLFDLKPHFQEYQVCRHYIFKAKLSYFTREWKKIIR</sequence>
<dbReference type="SUPFAM" id="SSF53448">
    <property type="entry name" value="Nucleotide-diphospho-sugar transferases"/>
    <property type="match status" value="1"/>
</dbReference>
<organism evidence="1 2">
    <name type="scientific">Mucilaginibacter pallidiroseus</name>
    <dbReference type="NCBI Taxonomy" id="2599295"/>
    <lineage>
        <taxon>Bacteria</taxon>
        <taxon>Pseudomonadati</taxon>
        <taxon>Bacteroidota</taxon>
        <taxon>Sphingobacteriia</taxon>
        <taxon>Sphingobacteriales</taxon>
        <taxon>Sphingobacteriaceae</taxon>
        <taxon>Mucilaginibacter</taxon>
    </lineage>
</organism>
<dbReference type="AlphaFoldDB" id="A0A563U1Z0"/>
<comment type="caution">
    <text evidence="1">The sequence shown here is derived from an EMBL/GenBank/DDBJ whole genome shotgun (WGS) entry which is preliminary data.</text>
</comment>
<proteinExistence type="predicted"/>
<dbReference type="OrthoDB" id="786433at2"/>
<evidence type="ECO:0000313" key="2">
    <source>
        <dbReference type="Proteomes" id="UP000320042"/>
    </source>
</evidence>
<evidence type="ECO:0008006" key="3">
    <source>
        <dbReference type="Google" id="ProtNLM"/>
    </source>
</evidence>
<dbReference type="InterPro" id="IPR029044">
    <property type="entry name" value="Nucleotide-diphossugar_trans"/>
</dbReference>
<reference evidence="1 2" key="1">
    <citation type="submission" date="2019-07" db="EMBL/GenBank/DDBJ databases">
        <authorList>
            <person name="Kim J."/>
        </authorList>
    </citation>
    <scope>NUCLEOTIDE SEQUENCE [LARGE SCALE GENOMIC DNA]</scope>
    <source>
        <strain evidence="2">dk17</strain>
    </source>
</reference>
<evidence type="ECO:0000313" key="1">
    <source>
        <dbReference type="EMBL" id="TWR25192.1"/>
    </source>
</evidence>
<gene>
    <name evidence="1" type="ORF">FPZ43_17115</name>
</gene>
<protein>
    <recommendedName>
        <fullName evidence="3">Nucleotide-diphospho-sugar transferase domain-containing protein</fullName>
    </recommendedName>
</protein>
<dbReference type="Proteomes" id="UP000320042">
    <property type="component" value="Unassembled WGS sequence"/>
</dbReference>
<keyword evidence="2" id="KW-1185">Reference proteome</keyword>
<dbReference type="Gene3D" id="3.90.550.10">
    <property type="entry name" value="Spore Coat Polysaccharide Biosynthesis Protein SpsA, Chain A"/>
    <property type="match status" value="1"/>
</dbReference>
<dbReference type="RefSeq" id="WP_146383163.1">
    <property type="nucleotide sequence ID" value="NZ_VOEJ01000009.1"/>
</dbReference>
<dbReference type="EMBL" id="VOEJ01000009">
    <property type="protein sequence ID" value="TWR25192.1"/>
    <property type="molecule type" value="Genomic_DNA"/>
</dbReference>